<dbReference type="AlphaFoldDB" id="A0A4P6EE31"/>
<dbReference type="InterPro" id="IPR014914">
    <property type="entry name" value="RES_dom"/>
</dbReference>
<name>A0A4P6EE31_9MICO</name>
<evidence type="ECO:0000259" key="1">
    <source>
        <dbReference type="SMART" id="SM00953"/>
    </source>
</evidence>
<dbReference type="EMBL" id="CP035494">
    <property type="protein sequence ID" value="QAY60542.1"/>
    <property type="molecule type" value="Genomic_DNA"/>
</dbReference>
<proteinExistence type="predicted"/>
<protein>
    <submittedName>
        <fullName evidence="2">RES domain-containing protein</fullName>
    </submittedName>
</protein>
<dbReference type="OrthoDB" id="3786493at2"/>
<feature type="domain" description="RES" evidence="1">
    <location>
        <begin position="39"/>
        <end position="180"/>
    </location>
</feature>
<sequence>MTGAEIPGPPTPFDALTHVLPGGSILHRVHNQRRAGNMFNPGIGAPTRFAPFTTATGPVPTLYAAATPEVAVSESILHGVPLSGGILPYASYAALVETTLELQRPVRLAKLMGDGLRRLGITPQQLTATSGDVYDRTVLWARAAHEAGFDGLAWMSARDNTAEAYVLFGDRISAEDLAVTGAGIGPFASGTAGFPWLSAYCSRVRVELLIA</sequence>
<organism evidence="2 3">
    <name type="scientific">Microbacterium protaetiae</name>
    <dbReference type="NCBI Taxonomy" id="2509458"/>
    <lineage>
        <taxon>Bacteria</taxon>
        <taxon>Bacillati</taxon>
        <taxon>Actinomycetota</taxon>
        <taxon>Actinomycetes</taxon>
        <taxon>Micrococcales</taxon>
        <taxon>Microbacteriaceae</taxon>
        <taxon>Microbacterium</taxon>
    </lineage>
</organism>
<evidence type="ECO:0000313" key="3">
    <source>
        <dbReference type="Proteomes" id="UP000293995"/>
    </source>
</evidence>
<accession>A0A4P6EE31</accession>
<keyword evidence="3" id="KW-1185">Reference proteome</keyword>
<dbReference type="SMART" id="SM00953">
    <property type="entry name" value="RES"/>
    <property type="match status" value="1"/>
</dbReference>
<dbReference type="KEGG" id="mprt:ET475_11440"/>
<gene>
    <name evidence="2" type="ORF">ET475_11440</name>
</gene>
<dbReference type="Pfam" id="PF08808">
    <property type="entry name" value="RES"/>
    <property type="match status" value="1"/>
</dbReference>
<evidence type="ECO:0000313" key="2">
    <source>
        <dbReference type="EMBL" id="QAY60542.1"/>
    </source>
</evidence>
<dbReference type="RefSeq" id="WP_129390154.1">
    <property type="nucleotide sequence ID" value="NZ_CP035494.1"/>
</dbReference>
<dbReference type="Proteomes" id="UP000293995">
    <property type="component" value="Chromosome"/>
</dbReference>
<reference evidence="2 3" key="1">
    <citation type="submission" date="2019-01" db="EMBL/GenBank/DDBJ databases">
        <title>Genome sequencing of strain DFW100M-13.</title>
        <authorList>
            <person name="Heo J."/>
            <person name="Kim S.-J."/>
            <person name="Kim J.-S."/>
            <person name="Hong S.-B."/>
            <person name="Kwon S.-W."/>
        </authorList>
    </citation>
    <scope>NUCLEOTIDE SEQUENCE [LARGE SCALE GENOMIC DNA]</scope>
    <source>
        <strain evidence="2 3">DFW100M-13</strain>
    </source>
</reference>